<dbReference type="OrthoDB" id="2341546at2759"/>
<evidence type="ECO:0000256" key="6">
    <source>
        <dbReference type="SAM" id="MobiDB-lite"/>
    </source>
</evidence>
<dbReference type="Pfam" id="PF00172">
    <property type="entry name" value="Zn_clus"/>
    <property type="match status" value="1"/>
</dbReference>
<evidence type="ECO:0000256" key="4">
    <source>
        <dbReference type="ARBA" id="ARBA00023242"/>
    </source>
</evidence>
<dbReference type="InterPro" id="IPR036864">
    <property type="entry name" value="Zn2-C6_fun-type_DNA-bd_sf"/>
</dbReference>
<feature type="compositionally biased region" description="Polar residues" evidence="6">
    <location>
        <begin position="286"/>
        <end position="295"/>
    </location>
</feature>
<dbReference type="InterPro" id="IPR001138">
    <property type="entry name" value="Zn2Cys6_DnaBD"/>
</dbReference>
<keyword evidence="4" id="KW-0539">Nucleus</keyword>
<evidence type="ECO:0000256" key="2">
    <source>
        <dbReference type="ARBA" id="ARBA00022723"/>
    </source>
</evidence>
<evidence type="ECO:0000259" key="7">
    <source>
        <dbReference type="PROSITE" id="PS50048"/>
    </source>
</evidence>
<reference evidence="8" key="1">
    <citation type="submission" date="2021-06" db="EMBL/GenBank/DDBJ databases">
        <authorList>
            <person name="Kallberg Y."/>
            <person name="Tangrot J."/>
            <person name="Rosling A."/>
        </authorList>
    </citation>
    <scope>NUCLEOTIDE SEQUENCE</scope>
    <source>
        <strain evidence="8">CL551</strain>
    </source>
</reference>
<feature type="compositionally biased region" description="Low complexity" evidence="6">
    <location>
        <begin position="1"/>
        <end position="21"/>
    </location>
</feature>
<name>A0A9N9AD72_9GLOM</name>
<feature type="region of interest" description="Disordered" evidence="6">
    <location>
        <begin position="245"/>
        <end position="295"/>
    </location>
</feature>
<dbReference type="InterPro" id="IPR050987">
    <property type="entry name" value="AtrR-like"/>
</dbReference>
<gene>
    <name evidence="8" type="ORF">AMORRO_LOCUS4435</name>
</gene>
<sequence length="336" mass="37423">MTATKPKTTCSSPSSNDSLNSMKRTPNGGIAKRTRGPINKRACQRCRQGKIKCDGDAEMGKPCSNCDPQSCVYDNSPRKNKQVEQLRQRMSTLEEQLVNIVKDVDAKLTLKDLEKDVLILLCESKELFNGSEVFQALLDAMRHGKLFKQLLILTHELLQRMSRNQERIPELIQSLQRVLERAELDNDPTAFANALSVEQYRNVNGEYELVSPSYNPSILLANSPVIITDSSTSLPSPYDGCDTTACLNSHSPSDDGSETLSGEYGSGSPPTPSERRHSLDNDSDSYHNSLRGSSHQVSTGYYYTNANTYYPSDYIEYPYYLSEAANTTSPTDSYIL</sequence>
<evidence type="ECO:0000256" key="3">
    <source>
        <dbReference type="ARBA" id="ARBA00023125"/>
    </source>
</evidence>
<evidence type="ECO:0000313" key="9">
    <source>
        <dbReference type="Proteomes" id="UP000789342"/>
    </source>
</evidence>
<dbReference type="PROSITE" id="PS50048">
    <property type="entry name" value="ZN2_CY6_FUNGAL_2"/>
    <property type="match status" value="1"/>
</dbReference>
<keyword evidence="2" id="KW-0479">Metal-binding</keyword>
<evidence type="ECO:0000256" key="5">
    <source>
        <dbReference type="SAM" id="Coils"/>
    </source>
</evidence>
<dbReference type="AlphaFoldDB" id="A0A9N9AD72"/>
<keyword evidence="5" id="KW-0175">Coiled coil</keyword>
<comment type="caution">
    <text evidence="8">The sequence shown here is derived from an EMBL/GenBank/DDBJ whole genome shotgun (WGS) entry which is preliminary data.</text>
</comment>
<dbReference type="GO" id="GO:0008270">
    <property type="term" value="F:zinc ion binding"/>
    <property type="evidence" value="ECO:0007669"/>
    <property type="project" value="InterPro"/>
</dbReference>
<evidence type="ECO:0000256" key="1">
    <source>
        <dbReference type="ARBA" id="ARBA00004123"/>
    </source>
</evidence>
<comment type="subcellular location">
    <subcellularLocation>
        <location evidence="1">Nucleus</location>
    </subcellularLocation>
</comment>
<dbReference type="Proteomes" id="UP000789342">
    <property type="component" value="Unassembled WGS sequence"/>
</dbReference>
<feature type="coiled-coil region" evidence="5">
    <location>
        <begin position="76"/>
        <end position="103"/>
    </location>
</feature>
<proteinExistence type="predicted"/>
<feature type="region of interest" description="Disordered" evidence="6">
    <location>
        <begin position="1"/>
        <end position="35"/>
    </location>
</feature>
<dbReference type="CDD" id="cd00067">
    <property type="entry name" value="GAL4"/>
    <property type="match status" value="1"/>
</dbReference>
<keyword evidence="9" id="KW-1185">Reference proteome</keyword>
<accession>A0A9N9AD72</accession>
<dbReference type="GO" id="GO:0005634">
    <property type="term" value="C:nucleus"/>
    <property type="evidence" value="ECO:0007669"/>
    <property type="project" value="UniProtKB-SubCell"/>
</dbReference>
<dbReference type="Gene3D" id="4.10.240.10">
    <property type="entry name" value="Zn(2)-C6 fungal-type DNA-binding domain"/>
    <property type="match status" value="1"/>
</dbReference>
<dbReference type="EMBL" id="CAJVPV010002427">
    <property type="protein sequence ID" value="CAG8525864.1"/>
    <property type="molecule type" value="Genomic_DNA"/>
</dbReference>
<dbReference type="PANTHER" id="PTHR46910:SF3">
    <property type="entry name" value="HALOTOLERANCE PROTEIN 9-RELATED"/>
    <property type="match status" value="1"/>
</dbReference>
<evidence type="ECO:0000313" key="8">
    <source>
        <dbReference type="EMBL" id="CAG8525864.1"/>
    </source>
</evidence>
<keyword evidence="3" id="KW-0238">DNA-binding</keyword>
<feature type="domain" description="Zn(2)-C6 fungal-type" evidence="7">
    <location>
        <begin position="42"/>
        <end position="66"/>
    </location>
</feature>
<dbReference type="GO" id="GO:0000981">
    <property type="term" value="F:DNA-binding transcription factor activity, RNA polymerase II-specific"/>
    <property type="evidence" value="ECO:0007669"/>
    <property type="project" value="InterPro"/>
</dbReference>
<dbReference type="GO" id="GO:0003677">
    <property type="term" value="F:DNA binding"/>
    <property type="evidence" value="ECO:0007669"/>
    <property type="project" value="UniProtKB-KW"/>
</dbReference>
<organism evidence="8 9">
    <name type="scientific">Acaulospora morrowiae</name>
    <dbReference type="NCBI Taxonomy" id="94023"/>
    <lineage>
        <taxon>Eukaryota</taxon>
        <taxon>Fungi</taxon>
        <taxon>Fungi incertae sedis</taxon>
        <taxon>Mucoromycota</taxon>
        <taxon>Glomeromycotina</taxon>
        <taxon>Glomeromycetes</taxon>
        <taxon>Diversisporales</taxon>
        <taxon>Acaulosporaceae</taxon>
        <taxon>Acaulospora</taxon>
    </lineage>
</organism>
<dbReference type="PANTHER" id="PTHR46910">
    <property type="entry name" value="TRANSCRIPTION FACTOR PDR1"/>
    <property type="match status" value="1"/>
</dbReference>
<dbReference type="SUPFAM" id="SSF57701">
    <property type="entry name" value="Zn2/Cys6 DNA-binding domain"/>
    <property type="match status" value="1"/>
</dbReference>
<protein>
    <submittedName>
        <fullName evidence="8">5972_t:CDS:1</fullName>
    </submittedName>
</protein>